<dbReference type="PANTHER" id="PTHR47291:SF1">
    <property type="entry name" value="PEPTIDE UPSTREAM PROTEIN"/>
    <property type="match status" value="1"/>
</dbReference>
<feature type="domain" description="DUF7870" evidence="3">
    <location>
        <begin position="953"/>
        <end position="1030"/>
    </location>
</feature>
<dbReference type="Gene3D" id="2.130.10.10">
    <property type="entry name" value="YVTN repeat-like/Quinoprotein amine dehydrogenase"/>
    <property type="match status" value="1"/>
</dbReference>
<dbReference type="SMART" id="SM00320">
    <property type="entry name" value="WD40"/>
    <property type="match status" value="4"/>
</dbReference>
<gene>
    <name evidence="4" type="ORF">EPI10_010013</name>
</gene>
<dbReference type="SUPFAM" id="SSF50978">
    <property type="entry name" value="WD40 repeat-like"/>
    <property type="match status" value="1"/>
</dbReference>
<feature type="repeat" description="WD" evidence="1">
    <location>
        <begin position="306"/>
        <end position="347"/>
    </location>
</feature>
<comment type="caution">
    <text evidence="4">The sequence shown here is derived from an EMBL/GenBank/DDBJ whole genome shotgun (WGS) entry which is preliminary data.</text>
</comment>
<dbReference type="PANTHER" id="PTHR47291">
    <property type="entry name" value="PEPTIDE UPSTREAM PROTEIN"/>
    <property type="match status" value="1"/>
</dbReference>
<dbReference type="InterPro" id="IPR015943">
    <property type="entry name" value="WD40/YVTN_repeat-like_dom_sf"/>
</dbReference>
<name>A0A5B6U7G3_9ROSI</name>
<dbReference type="InterPro" id="IPR036322">
    <property type="entry name" value="WD40_repeat_dom_sf"/>
</dbReference>
<dbReference type="PROSITE" id="PS50082">
    <property type="entry name" value="WD_REPEATS_2"/>
    <property type="match status" value="1"/>
</dbReference>
<evidence type="ECO:0000313" key="5">
    <source>
        <dbReference type="Proteomes" id="UP000325315"/>
    </source>
</evidence>
<feature type="compositionally biased region" description="Low complexity" evidence="2">
    <location>
        <begin position="490"/>
        <end position="501"/>
    </location>
</feature>
<feature type="region of interest" description="Disordered" evidence="2">
    <location>
        <begin position="486"/>
        <end position="506"/>
    </location>
</feature>
<feature type="compositionally biased region" description="Polar residues" evidence="2">
    <location>
        <begin position="1"/>
        <end position="22"/>
    </location>
</feature>
<keyword evidence="1" id="KW-0853">WD repeat</keyword>
<reference evidence="5" key="1">
    <citation type="journal article" date="2019" name="Plant Biotechnol. J.">
        <title>Genome sequencing of the Australian wild diploid species Gossypium australe highlights disease resistance and delayed gland morphogenesis.</title>
        <authorList>
            <person name="Cai Y."/>
            <person name="Cai X."/>
            <person name="Wang Q."/>
            <person name="Wang P."/>
            <person name="Zhang Y."/>
            <person name="Cai C."/>
            <person name="Xu Y."/>
            <person name="Wang K."/>
            <person name="Zhou Z."/>
            <person name="Wang C."/>
            <person name="Geng S."/>
            <person name="Li B."/>
            <person name="Dong Q."/>
            <person name="Hou Y."/>
            <person name="Wang H."/>
            <person name="Ai P."/>
            <person name="Liu Z."/>
            <person name="Yi F."/>
            <person name="Sun M."/>
            <person name="An G."/>
            <person name="Cheng J."/>
            <person name="Zhang Y."/>
            <person name="Shi Q."/>
            <person name="Xie Y."/>
            <person name="Shi X."/>
            <person name="Chang Y."/>
            <person name="Huang F."/>
            <person name="Chen Y."/>
            <person name="Hong S."/>
            <person name="Mi L."/>
            <person name="Sun Q."/>
            <person name="Zhang L."/>
            <person name="Zhou B."/>
            <person name="Peng R."/>
            <person name="Zhang X."/>
            <person name="Liu F."/>
        </authorList>
    </citation>
    <scope>NUCLEOTIDE SEQUENCE [LARGE SCALE GENOMIC DNA]</scope>
    <source>
        <strain evidence="5">cv. PA1801</strain>
    </source>
</reference>
<evidence type="ECO:0000259" key="3">
    <source>
        <dbReference type="Pfam" id="PF25276"/>
    </source>
</evidence>
<keyword evidence="5" id="KW-1185">Reference proteome</keyword>
<organism evidence="4 5">
    <name type="scientific">Gossypium australe</name>
    <dbReference type="NCBI Taxonomy" id="47621"/>
    <lineage>
        <taxon>Eukaryota</taxon>
        <taxon>Viridiplantae</taxon>
        <taxon>Streptophyta</taxon>
        <taxon>Embryophyta</taxon>
        <taxon>Tracheophyta</taxon>
        <taxon>Spermatophyta</taxon>
        <taxon>Magnoliopsida</taxon>
        <taxon>eudicotyledons</taxon>
        <taxon>Gunneridae</taxon>
        <taxon>Pentapetalae</taxon>
        <taxon>rosids</taxon>
        <taxon>malvids</taxon>
        <taxon>Malvales</taxon>
        <taxon>Malvaceae</taxon>
        <taxon>Malvoideae</taxon>
        <taxon>Gossypium</taxon>
    </lineage>
</organism>
<proteinExistence type="predicted"/>
<dbReference type="Pfam" id="PF00400">
    <property type="entry name" value="WD40"/>
    <property type="match status" value="2"/>
</dbReference>
<protein>
    <submittedName>
        <fullName evidence="4">Putative catabolite repression protein creC isoform X1</fullName>
    </submittedName>
</protein>
<evidence type="ECO:0000256" key="1">
    <source>
        <dbReference type="PROSITE-ProRule" id="PRU00221"/>
    </source>
</evidence>
<feature type="region of interest" description="Disordered" evidence="2">
    <location>
        <begin position="1"/>
        <end position="24"/>
    </location>
</feature>
<dbReference type="InterPro" id="IPR001680">
    <property type="entry name" value="WD40_rpt"/>
</dbReference>
<dbReference type="Pfam" id="PF25276">
    <property type="entry name" value="DUF7870"/>
    <property type="match status" value="1"/>
</dbReference>
<accession>A0A5B6U7G3</accession>
<dbReference type="InterPro" id="IPR057192">
    <property type="entry name" value="DUF7870"/>
</dbReference>
<dbReference type="OrthoDB" id="3367at2759"/>
<dbReference type="EMBL" id="SMMG02000013">
    <property type="protein sequence ID" value="KAA3454051.1"/>
    <property type="molecule type" value="Genomic_DNA"/>
</dbReference>
<sequence length="1033" mass="113192">MINTANGMISTPSSSANAQSPGLKTYFKTPEGRYKLHYEKTYPSGLLHYSHGKTVTQVTLAHLKEKPAPSTPTASSSSFTASSGVKSAAARWLGAGNGSRALSFVGGNGSSKSVSSAGRIASLGSSSPSNSMTNTNFDGKGTYLIFNVSDSIFISDLNSQDKDPIKSIHFSNSNPVCHAFDQDAKNGHDLLIGLNSGDVAVPVLHGSPEVMVLLWLPMLMEICTYMKRQNKDGAGDSSFPVIKDQTQFSVAHARYSKSNPIARWHVCQGSINSIAFSSDGACLATVGRDGYLRVFDYSKQQLVCGGKSYYGALLCCAWSMDGKYILTGGEDDLVHVWSMEDRKVVAWGEGHNSWVSGVAFDSYWSSPNSDGTRETVMYRFGSVGQDGIVDTQLLLWDLEMDEIVVPLRRCPPGGSPTFSTGSQSSHWDNVCPLGTLQPAPSIRDVPKISPLVAHRVHTEPLSGLIFTPESVLTVCRQGHIKVWMRPSGAESQSSNTETVSSSKDKPLVSNTLGTKSLLLGQAYRKMKQFKIRNFLYLPRNPNNTSPEHLPLGGNEEILLEMKSRKRVPMKVWLTAQRSTGLLVGGNHTSSRRVLLRAFMVAAALSVVPLLQTISGAGPDILYTLSASASCAIGTGSPTSTMFPGKFLFSKVWGSFGPVQCEENKNLTTSVVKELMEKQILSYNAKALCVGKGSMSAVMALKNLGFSDVTGVYRHPCFSLKHKKFVYELDYEDNSYDFVISTDLDRVSAPAMLVLEVERVLTPGGIGSMLVGRSGSLIRSVTPISSLLKASSVVHVDYVNGFALIVFKKKLKNGTYFEQYRLPADCRSMANTKPILDNIEPLLEKRPVGFEKTIAYLPEFVNISHKQRLVYIDVGASDRLSSNVTDWFLPSYPVDRKAFHVYFIDHNTSVMLSYVNKPGINFVYYPSLAGNRATSNSKASIESDDSDPYVEDEGFDFLLWIKETVQNADFVVLKMNAGEVELKILSDLFESGTICSIDELFLHCSNRAVNRDWMDLFKSLRGTGVYVHQWWGDQ</sequence>
<evidence type="ECO:0000313" key="4">
    <source>
        <dbReference type="EMBL" id="KAA3454051.1"/>
    </source>
</evidence>
<dbReference type="Proteomes" id="UP000325315">
    <property type="component" value="Unassembled WGS sequence"/>
</dbReference>
<evidence type="ECO:0000256" key="2">
    <source>
        <dbReference type="SAM" id="MobiDB-lite"/>
    </source>
</evidence>
<dbReference type="AlphaFoldDB" id="A0A5B6U7G3"/>